<dbReference type="GO" id="GO:0022857">
    <property type="term" value="F:transmembrane transporter activity"/>
    <property type="evidence" value="ECO:0007669"/>
    <property type="project" value="InterPro"/>
</dbReference>
<name>A0A915JR60_ROMCU</name>
<evidence type="ECO:0000259" key="6">
    <source>
        <dbReference type="PROSITE" id="PS50850"/>
    </source>
</evidence>
<evidence type="ECO:0000256" key="2">
    <source>
        <dbReference type="ARBA" id="ARBA00022692"/>
    </source>
</evidence>
<feature type="transmembrane region" description="Helical" evidence="5">
    <location>
        <begin position="246"/>
        <end position="267"/>
    </location>
</feature>
<dbReference type="InterPro" id="IPR020846">
    <property type="entry name" value="MFS_dom"/>
</dbReference>
<feature type="transmembrane region" description="Helical" evidence="5">
    <location>
        <begin position="72"/>
        <end position="91"/>
    </location>
</feature>
<protein>
    <submittedName>
        <fullName evidence="8">Major facilitator superfamily (MFS) profile domain-containing protein</fullName>
    </submittedName>
</protein>
<dbReference type="OMA" id="CIFVEVA"/>
<dbReference type="GO" id="GO:0016020">
    <property type="term" value="C:membrane"/>
    <property type="evidence" value="ECO:0007669"/>
    <property type="project" value="UniProtKB-SubCell"/>
</dbReference>
<dbReference type="Pfam" id="PF07690">
    <property type="entry name" value="MFS_1"/>
    <property type="match status" value="1"/>
</dbReference>
<feature type="transmembrane region" description="Helical" evidence="5">
    <location>
        <begin position="428"/>
        <end position="447"/>
    </location>
</feature>
<proteinExistence type="predicted"/>
<evidence type="ECO:0000256" key="4">
    <source>
        <dbReference type="ARBA" id="ARBA00023136"/>
    </source>
</evidence>
<dbReference type="SUPFAM" id="SSF103473">
    <property type="entry name" value="MFS general substrate transporter"/>
    <property type="match status" value="1"/>
</dbReference>
<evidence type="ECO:0000256" key="1">
    <source>
        <dbReference type="ARBA" id="ARBA00004141"/>
    </source>
</evidence>
<evidence type="ECO:0000256" key="3">
    <source>
        <dbReference type="ARBA" id="ARBA00022989"/>
    </source>
</evidence>
<keyword evidence="2 5" id="KW-0812">Transmembrane</keyword>
<evidence type="ECO:0000256" key="5">
    <source>
        <dbReference type="SAM" id="Phobius"/>
    </source>
</evidence>
<keyword evidence="7" id="KW-1185">Reference proteome</keyword>
<dbReference type="PROSITE" id="PS00217">
    <property type="entry name" value="SUGAR_TRANSPORT_2"/>
    <property type="match status" value="1"/>
</dbReference>
<feature type="transmembrane region" description="Helical" evidence="5">
    <location>
        <begin position="158"/>
        <end position="177"/>
    </location>
</feature>
<feature type="domain" description="Major facilitator superfamily (MFS) profile" evidence="6">
    <location>
        <begin position="70"/>
        <end position="547"/>
    </location>
</feature>
<feature type="transmembrane region" description="Helical" evidence="5">
    <location>
        <begin position="397"/>
        <end position="421"/>
    </location>
</feature>
<comment type="subcellular location">
    <subcellularLocation>
        <location evidence="1">Membrane</location>
        <topology evidence="1">Multi-pass membrane protein</topology>
    </subcellularLocation>
</comment>
<feature type="transmembrane region" description="Helical" evidence="5">
    <location>
        <begin position="524"/>
        <end position="542"/>
    </location>
</feature>
<feature type="transmembrane region" description="Helical" evidence="5">
    <location>
        <begin position="459"/>
        <end position="477"/>
    </location>
</feature>
<keyword evidence="3 5" id="KW-1133">Transmembrane helix</keyword>
<keyword evidence="4 5" id="KW-0472">Membrane</keyword>
<organism evidence="7 8">
    <name type="scientific">Romanomermis culicivorax</name>
    <name type="common">Nematode worm</name>
    <dbReference type="NCBI Taxonomy" id="13658"/>
    <lineage>
        <taxon>Eukaryota</taxon>
        <taxon>Metazoa</taxon>
        <taxon>Ecdysozoa</taxon>
        <taxon>Nematoda</taxon>
        <taxon>Enoplea</taxon>
        <taxon>Dorylaimia</taxon>
        <taxon>Mermithida</taxon>
        <taxon>Mermithoidea</taxon>
        <taxon>Mermithidae</taxon>
        <taxon>Romanomermis</taxon>
    </lineage>
</organism>
<evidence type="ECO:0000313" key="7">
    <source>
        <dbReference type="Proteomes" id="UP000887565"/>
    </source>
</evidence>
<feature type="transmembrane region" description="Helical" evidence="5">
    <location>
        <begin position="214"/>
        <end position="234"/>
    </location>
</feature>
<dbReference type="Gene3D" id="1.20.1250.20">
    <property type="entry name" value="MFS general substrate transporter like domains"/>
    <property type="match status" value="1"/>
</dbReference>
<dbReference type="PANTHER" id="PTHR24064">
    <property type="entry name" value="SOLUTE CARRIER FAMILY 22 MEMBER"/>
    <property type="match status" value="1"/>
</dbReference>
<dbReference type="AlphaFoldDB" id="A0A915JR60"/>
<feature type="transmembrane region" description="Helical" evidence="5">
    <location>
        <begin position="363"/>
        <end position="385"/>
    </location>
</feature>
<dbReference type="InterPro" id="IPR011701">
    <property type="entry name" value="MFS"/>
</dbReference>
<dbReference type="WBParaSite" id="nRc.2.0.1.t28760-RA">
    <property type="protein sequence ID" value="nRc.2.0.1.t28760-RA"/>
    <property type="gene ID" value="nRc.2.0.1.g28760"/>
</dbReference>
<evidence type="ECO:0000313" key="8">
    <source>
        <dbReference type="WBParaSite" id="nRc.2.0.1.t28760-RA"/>
    </source>
</evidence>
<feature type="transmembrane region" description="Helical" evidence="5">
    <location>
        <begin position="273"/>
        <end position="292"/>
    </location>
</feature>
<feature type="transmembrane region" description="Helical" evidence="5">
    <location>
        <begin position="189"/>
        <end position="208"/>
    </location>
</feature>
<reference evidence="8" key="1">
    <citation type="submission" date="2022-11" db="UniProtKB">
        <authorList>
            <consortium name="WormBaseParasite"/>
        </authorList>
    </citation>
    <scope>IDENTIFICATION</scope>
</reference>
<dbReference type="Proteomes" id="UP000887565">
    <property type="component" value="Unplaced"/>
</dbReference>
<accession>A0A915JR60</accession>
<sequence length="558" mass="62743">MSLSAHLPSCKKEDKLSVPSSKKVNCILNNKWVKILITKFSQVLKDMKDRRPNESNIDKIIGCGKYQFFHSIVYQLIIILLSCNMSIMAFLKKVPNEWTCRNDSSNSDFNRSKMVFSTASICLHEKYANSTCSNYVPFGEQDFYSIVSEWNLICSRAYLVYLSITVQMAGLLFGSPLCGQMADYYGRKWVLFGSVVALTIFGNASAFVNDIISFTVLRFLIGFTCGSLMVVNVVYITEFLTPKHRLWVTSVGSWPVGQGLLALLAWTLANWRLLTIVVNCAALPALPLLFFMEESPHWAVNRAKRTVAHKSLSFVVKMNRSGLNGDLPMNVVDNLIDEQNDNDQQQRTKTMYHFWHIFAYKRLASYFIIISLCTSAVNMVTYTMLLDSDALPGNHFLNFFIMTSLVRFFSASGFILADYYVKPFGRKLALSIPALVISVASFVIVLLKGSVFGKGNYGAVLNVATFLSMFMTSPIYITSMLSTSEVFPTPIRNVASGFAQIFIRSSALVAPVFLYLAYYWAPGPYLICAVTTFLSGICWFLFMPETKGHPLPDRMPSK</sequence>
<dbReference type="PROSITE" id="PS50850">
    <property type="entry name" value="MFS"/>
    <property type="match status" value="1"/>
</dbReference>
<feature type="transmembrane region" description="Helical" evidence="5">
    <location>
        <begin position="498"/>
        <end position="518"/>
    </location>
</feature>
<dbReference type="InterPro" id="IPR005829">
    <property type="entry name" value="Sugar_transporter_CS"/>
</dbReference>
<dbReference type="InterPro" id="IPR036259">
    <property type="entry name" value="MFS_trans_sf"/>
</dbReference>